<dbReference type="GO" id="GO:0046872">
    <property type="term" value="F:metal ion binding"/>
    <property type="evidence" value="ECO:0007669"/>
    <property type="project" value="UniProtKB-KW"/>
</dbReference>
<dbReference type="KEGG" id="rva:Rvan_1380"/>
<organism evidence="9 10">
    <name type="scientific">Rhodomicrobium vannielii (strain ATCC 17100 / DSM 162 / LMG 4299 / NCIMB 10020 / ATH 3.1.1)</name>
    <dbReference type="NCBI Taxonomy" id="648757"/>
    <lineage>
        <taxon>Bacteria</taxon>
        <taxon>Pseudomonadati</taxon>
        <taxon>Pseudomonadota</taxon>
        <taxon>Alphaproteobacteria</taxon>
        <taxon>Hyphomicrobiales</taxon>
        <taxon>Hyphomicrobiaceae</taxon>
        <taxon>Rhodomicrobium</taxon>
    </lineage>
</organism>
<evidence type="ECO:0000256" key="2">
    <source>
        <dbReference type="ARBA" id="ARBA00010973"/>
    </source>
</evidence>
<dbReference type="HOGENOM" id="CLU_766996_0_0_5"/>
<dbReference type="eggNOG" id="COG0726">
    <property type="taxonomic scope" value="Bacteria"/>
</dbReference>
<dbReference type="EMBL" id="CP002292">
    <property type="protein sequence ID" value="ADP70639.1"/>
    <property type="molecule type" value="Genomic_DNA"/>
</dbReference>
<dbReference type="GO" id="GO:0016020">
    <property type="term" value="C:membrane"/>
    <property type="evidence" value="ECO:0007669"/>
    <property type="project" value="TreeGrafter"/>
</dbReference>
<protein>
    <recommendedName>
        <fullName evidence="3">Chitooligosaccharide deacetylase</fullName>
    </recommendedName>
    <alternativeName>
        <fullName evidence="6">Nodulation protein B</fullName>
    </alternativeName>
</protein>
<dbReference type="OrthoDB" id="276604at2"/>
<feature type="chain" id="PRO_5003171198" description="Chitooligosaccharide deacetylase" evidence="7">
    <location>
        <begin position="20"/>
        <end position="361"/>
    </location>
</feature>
<dbReference type="SUPFAM" id="SSF88713">
    <property type="entry name" value="Glycoside hydrolase/deacetylase"/>
    <property type="match status" value="1"/>
</dbReference>
<keyword evidence="10" id="KW-1185">Reference proteome</keyword>
<dbReference type="GO" id="GO:0005975">
    <property type="term" value="P:carbohydrate metabolic process"/>
    <property type="evidence" value="ECO:0007669"/>
    <property type="project" value="InterPro"/>
</dbReference>
<keyword evidence="7" id="KW-0732">Signal</keyword>
<feature type="signal peptide" evidence="7">
    <location>
        <begin position="1"/>
        <end position="19"/>
    </location>
</feature>
<accession>E3I6J2</accession>
<dbReference type="InterPro" id="IPR050248">
    <property type="entry name" value="Polysacc_deacetylase_ArnD"/>
</dbReference>
<evidence type="ECO:0000256" key="3">
    <source>
        <dbReference type="ARBA" id="ARBA00020071"/>
    </source>
</evidence>
<evidence type="ECO:0000256" key="4">
    <source>
        <dbReference type="ARBA" id="ARBA00022723"/>
    </source>
</evidence>
<dbReference type="PANTHER" id="PTHR10587">
    <property type="entry name" value="GLYCOSYL TRANSFERASE-RELATED"/>
    <property type="match status" value="1"/>
</dbReference>
<dbReference type="Gene3D" id="3.20.20.370">
    <property type="entry name" value="Glycoside hydrolase/deacetylase"/>
    <property type="match status" value="1"/>
</dbReference>
<keyword evidence="4" id="KW-0479">Metal-binding</keyword>
<dbReference type="PANTHER" id="PTHR10587:SF133">
    <property type="entry name" value="CHITIN DEACETYLASE 1-RELATED"/>
    <property type="match status" value="1"/>
</dbReference>
<evidence type="ECO:0000256" key="7">
    <source>
        <dbReference type="SAM" id="SignalP"/>
    </source>
</evidence>
<sequence length="361" mass="38472">MRFVLSLILAGGVFSGALASDNDCAYDPKTSAMSRIVAADSTHGALYGTALNAQSNRSYARTLNLRDREVVLTFDDGPLGTNTRTVLDTLDKHCVKATFFSVGRMALADPKLLKEYDRRGHTIGTHTFSHPFAMDRMPPQDAIAEIEKGFAAVSHALGKPVAPFFRFPGLRDSPEVVAYLASRNISTWSVDVISGDTDPGANAAKVTRDVLARVRGAGKGIILFHDIKKPTAEALDGIITALKKDGYKFVHVVSNTNYQPNPEMVANADTFRAKPETAATAGRWTARAEIKAGSVDVMRTEWVELKLANEQLTGKARSETASAGGQTASGYVATSTSGGGNGGQTGGAYMANSWLVTGQIQ</sequence>
<name>E3I6J2_RHOVT</name>
<keyword evidence="5" id="KW-0378">Hydrolase</keyword>
<comment type="similarity">
    <text evidence="2">Belongs to the polysaccharide deacetylase family.</text>
</comment>
<evidence type="ECO:0000259" key="8">
    <source>
        <dbReference type="PROSITE" id="PS51677"/>
    </source>
</evidence>
<feature type="domain" description="NodB homology" evidence="8">
    <location>
        <begin position="68"/>
        <end position="250"/>
    </location>
</feature>
<dbReference type="GO" id="GO:0016810">
    <property type="term" value="F:hydrolase activity, acting on carbon-nitrogen (but not peptide) bonds"/>
    <property type="evidence" value="ECO:0007669"/>
    <property type="project" value="InterPro"/>
</dbReference>
<dbReference type="PROSITE" id="PS51677">
    <property type="entry name" value="NODB"/>
    <property type="match status" value="1"/>
</dbReference>
<evidence type="ECO:0000256" key="5">
    <source>
        <dbReference type="ARBA" id="ARBA00022801"/>
    </source>
</evidence>
<proteinExistence type="inferred from homology"/>
<evidence type="ECO:0000256" key="6">
    <source>
        <dbReference type="ARBA" id="ARBA00032976"/>
    </source>
</evidence>
<evidence type="ECO:0000313" key="10">
    <source>
        <dbReference type="Proteomes" id="UP000001399"/>
    </source>
</evidence>
<dbReference type="AlphaFoldDB" id="E3I6J2"/>
<evidence type="ECO:0000256" key="1">
    <source>
        <dbReference type="ARBA" id="ARBA00003236"/>
    </source>
</evidence>
<evidence type="ECO:0000313" key="9">
    <source>
        <dbReference type="EMBL" id="ADP70639.1"/>
    </source>
</evidence>
<reference evidence="10" key="1">
    <citation type="journal article" date="2011" name="J. Bacteriol.">
        <title>Genome sequences of eight morphologically diverse alphaproteobacteria.</title>
        <authorList>
            <consortium name="US DOE Joint Genome Institute"/>
            <person name="Brown P.J."/>
            <person name="Kysela D.T."/>
            <person name="Buechlein A."/>
            <person name="Hemmerich C."/>
            <person name="Brun Y.V."/>
        </authorList>
    </citation>
    <scope>NUCLEOTIDE SEQUENCE [LARGE SCALE GENOMIC DNA]</scope>
    <source>
        <strain evidence="10">ATCC 17100 / ATH 3.1.1 / DSM 162 / LMG 4299</strain>
    </source>
</reference>
<dbReference type="InterPro" id="IPR011330">
    <property type="entry name" value="Glyco_hydro/deAcase_b/a-brl"/>
</dbReference>
<gene>
    <name evidence="9" type="ordered locus">Rvan_1380</name>
</gene>
<dbReference type="STRING" id="648757.Rvan_1380"/>
<comment type="function">
    <text evidence="1">Is involved in generating a small heat-stable compound (Nod), an acylated oligomer of N-acetylglucosamine, that stimulates mitosis in various plant protoplasts.</text>
</comment>
<dbReference type="Proteomes" id="UP000001399">
    <property type="component" value="Chromosome"/>
</dbReference>
<dbReference type="CDD" id="cd10917">
    <property type="entry name" value="CE4_NodB_like_6s_7s"/>
    <property type="match status" value="1"/>
</dbReference>
<dbReference type="Pfam" id="PF01522">
    <property type="entry name" value="Polysacc_deac_1"/>
    <property type="match status" value="1"/>
</dbReference>
<dbReference type="InterPro" id="IPR002509">
    <property type="entry name" value="NODB_dom"/>
</dbReference>